<name>A0A0D3DB57_BRAOL</name>
<sequence length="53" mass="5826">MDRLSLRFRGAGGSNLKRVGVSVPSPYHSTTVTRSCTAHSCMLLSSKRKVIYL</sequence>
<protein>
    <submittedName>
        <fullName evidence="1">Uncharacterized protein</fullName>
    </submittedName>
</protein>
<evidence type="ECO:0000313" key="1">
    <source>
        <dbReference type="EnsemblPlants" id="Bo7g084140.1"/>
    </source>
</evidence>
<keyword evidence="2" id="KW-1185">Reference proteome</keyword>
<dbReference type="HOGENOM" id="CLU_3071496_0_0_1"/>
<dbReference type="AlphaFoldDB" id="A0A0D3DB57"/>
<evidence type="ECO:0000313" key="2">
    <source>
        <dbReference type="Proteomes" id="UP000032141"/>
    </source>
</evidence>
<dbReference type="Proteomes" id="UP000032141">
    <property type="component" value="Chromosome C7"/>
</dbReference>
<reference evidence="1" key="2">
    <citation type="submission" date="2015-03" db="UniProtKB">
        <authorList>
            <consortium name="EnsemblPlants"/>
        </authorList>
    </citation>
    <scope>IDENTIFICATION</scope>
</reference>
<proteinExistence type="predicted"/>
<dbReference type="Gramene" id="Bo7g084140.1">
    <property type="protein sequence ID" value="Bo7g084140.1"/>
    <property type="gene ID" value="Bo7g084140"/>
</dbReference>
<reference evidence="1 2" key="1">
    <citation type="journal article" date="2014" name="Genome Biol.">
        <title>Transcriptome and methylome profiling reveals relics of genome dominance in the mesopolyploid Brassica oleracea.</title>
        <authorList>
            <person name="Parkin I.A."/>
            <person name="Koh C."/>
            <person name="Tang H."/>
            <person name="Robinson S.J."/>
            <person name="Kagale S."/>
            <person name="Clarke W.E."/>
            <person name="Town C.D."/>
            <person name="Nixon J."/>
            <person name="Krishnakumar V."/>
            <person name="Bidwell S.L."/>
            <person name="Denoeud F."/>
            <person name="Belcram H."/>
            <person name="Links M.G."/>
            <person name="Just J."/>
            <person name="Clarke C."/>
            <person name="Bender T."/>
            <person name="Huebert T."/>
            <person name="Mason A.S."/>
            <person name="Pires J.C."/>
            <person name="Barker G."/>
            <person name="Moore J."/>
            <person name="Walley P.G."/>
            <person name="Manoli S."/>
            <person name="Batley J."/>
            <person name="Edwards D."/>
            <person name="Nelson M.N."/>
            <person name="Wang X."/>
            <person name="Paterson A.H."/>
            <person name="King G."/>
            <person name="Bancroft I."/>
            <person name="Chalhoub B."/>
            <person name="Sharpe A.G."/>
        </authorList>
    </citation>
    <scope>NUCLEOTIDE SEQUENCE</scope>
    <source>
        <strain evidence="1 2">cv. TO1000</strain>
    </source>
</reference>
<dbReference type="EnsemblPlants" id="Bo7g084140.1">
    <property type="protein sequence ID" value="Bo7g084140.1"/>
    <property type="gene ID" value="Bo7g084140"/>
</dbReference>
<organism evidence="1 2">
    <name type="scientific">Brassica oleracea var. oleracea</name>
    <dbReference type="NCBI Taxonomy" id="109376"/>
    <lineage>
        <taxon>Eukaryota</taxon>
        <taxon>Viridiplantae</taxon>
        <taxon>Streptophyta</taxon>
        <taxon>Embryophyta</taxon>
        <taxon>Tracheophyta</taxon>
        <taxon>Spermatophyta</taxon>
        <taxon>Magnoliopsida</taxon>
        <taxon>eudicotyledons</taxon>
        <taxon>Gunneridae</taxon>
        <taxon>Pentapetalae</taxon>
        <taxon>rosids</taxon>
        <taxon>malvids</taxon>
        <taxon>Brassicales</taxon>
        <taxon>Brassicaceae</taxon>
        <taxon>Brassiceae</taxon>
        <taxon>Brassica</taxon>
    </lineage>
</organism>
<accession>A0A0D3DB57</accession>